<name>A0A0F9EBG4_9ZZZZ</name>
<protein>
    <submittedName>
        <fullName evidence="2">Uncharacterized protein</fullName>
    </submittedName>
</protein>
<evidence type="ECO:0000256" key="1">
    <source>
        <dbReference type="SAM" id="MobiDB-lite"/>
    </source>
</evidence>
<dbReference type="EMBL" id="LAZR01028123">
    <property type="protein sequence ID" value="KKL63566.1"/>
    <property type="molecule type" value="Genomic_DNA"/>
</dbReference>
<evidence type="ECO:0000313" key="2">
    <source>
        <dbReference type="EMBL" id="KKL63566.1"/>
    </source>
</evidence>
<organism evidence="2">
    <name type="scientific">marine sediment metagenome</name>
    <dbReference type="NCBI Taxonomy" id="412755"/>
    <lineage>
        <taxon>unclassified sequences</taxon>
        <taxon>metagenomes</taxon>
        <taxon>ecological metagenomes</taxon>
    </lineage>
</organism>
<comment type="caution">
    <text evidence="2">The sequence shown here is derived from an EMBL/GenBank/DDBJ whole genome shotgun (WGS) entry which is preliminary data.</text>
</comment>
<feature type="region of interest" description="Disordered" evidence="1">
    <location>
        <begin position="14"/>
        <end position="48"/>
    </location>
</feature>
<proteinExistence type="predicted"/>
<sequence length="426" mass="44666">MGTIIVEGIGPIEIAGDEPTSEESTAIAAGVQEEPLATPEADPASEGRTGLIPQEFRAEVREEVEDMPGLLQFLTEMTPATGGAISGAALGAPLGPAGVIGGGILGGLLGEFIGQETGVTPESDVALGLAAAGPVIGKGLGAAVKLGRKAVGKAVSKLPPAKAALSTVTTKAAVPEFESVGGKILASQKGLLARPAKELYAAAKKVGARIAPLEFRKAFTAFNELTTELKVFGAFPEGQQALGLVNQAMQTLTASGQVGKAVGVSFENLIAARQMVGIAVSKAETAGGIRLGAAKQVFKELADVLDRVSIGKTAARRGAKIAKAAAARAKLEFSVRDFERAVARFTKVKAGEDMVSIDISRLNNWIRTARLLSAIYRNEQKPPEEHSTLQRIIRPQVHIKTEKDMTEEQKEYYRFVKSILFLSNTF</sequence>
<reference evidence="2" key="1">
    <citation type="journal article" date="2015" name="Nature">
        <title>Complex archaea that bridge the gap between prokaryotes and eukaryotes.</title>
        <authorList>
            <person name="Spang A."/>
            <person name="Saw J.H."/>
            <person name="Jorgensen S.L."/>
            <person name="Zaremba-Niedzwiedzka K."/>
            <person name="Martijn J."/>
            <person name="Lind A.E."/>
            <person name="van Eijk R."/>
            <person name="Schleper C."/>
            <person name="Guy L."/>
            <person name="Ettema T.J."/>
        </authorList>
    </citation>
    <scope>NUCLEOTIDE SEQUENCE</scope>
</reference>
<feature type="non-terminal residue" evidence="2">
    <location>
        <position position="426"/>
    </location>
</feature>
<dbReference type="AlphaFoldDB" id="A0A0F9EBG4"/>
<accession>A0A0F9EBG4</accession>
<gene>
    <name evidence="2" type="ORF">LCGC14_2173830</name>
</gene>